<sequence length="780" mass="79827">MVPLRCPCDAPSSCPHRTRLGHRTRTNATTYIIAAAVVMLAASASAHATSPSSRSASSSSSRLRPGQKRKSEIVRVDAASGPLTVSGNTRRPGVVTLECHPRLALHRMFHHLTLQIFDDGGFVANDCQLQRITTKQRGSSNATVAADTATTSAMGGAGGEEYEWSKVTQRRGSGHGREGGGAPALEATFAPFASSVRLTWKCEKFRGGAAEPLNYRVRLVSSPGPDKARVAKLVVGAALVILAPMVSSWTAAYYGVGMALSIMAVAMLVVYRVTRAMPGTRAVKATAGAALFTALAIDPSQLTYVLQTYVSLCLAPLQLVVRAVMEQNPDEVGLSSALAATFVMLAGAGLGFWVVRRWMIEPSSGRVATSVSGFTCVAMRVVGIVLLHFSTLDVMCGAALATCGLAVTVVEPVLASLNKRDSPAAASAGGGGKSPWRTYLFGNGVSRYGGGAGAGGAGRAGGGGDEGARYREGGTTPAPIMGGGCVGDRSGKGGGQRSGASTGARARRSQGDDGARHPDSSKSGGRRDSLGGSASPERNSGRAHRHGVVGTGDTGGTSSPFRILSPFSFRLFGTRGGGDDADYFPESMDPDPRTPSVMLAGAGAAVQSAGRTPGRGLRPWRLMGRIGTMFGGEGDGGDVGKDAAGDEQEEAAASARAAGNIPPLRGGPFAPSPLGSPFAMRPSSGRAPRRAAAGARGGATPGSGSGGVGVPPGSPLPPVGMAAEAQGRFQSLEEYDAAGAQATNAGLDALYGTPDFAKWMKSQGHRIRLTRGDYVDDDGQ</sequence>
<evidence type="ECO:0000256" key="3">
    <source>
        <dbReference type="ARBA" id="ARBA00022692"/>
    </source>
</evidence>
<evidence type="ECO:0000256" key="6">
    <source>
        <dbReference type="ARBA" id="ARBA00023136"/>
    </source>
</evidence>
<feature type="compositionally biased region" description="Low complexity" evidence="8">
    <location>
        <begin position="681"/>
        <end position="694"/>
    </location>
</feature>
<evidence type="ECO:0000256" key="1">
    <source>
        <dbReference type="ARBA" id="ARBA00004575"/>
    </source>
</evidence>
<evidence type="ECO:0000256" key="4">
    <source>
        <dbReference type="ARBA" id="ARBA00022729"/>
    </source>
</evidence>
<feature type="compositionally biased region" description="Gly residues" evidence="8">
    <location>
        <begin position="452"/>
        <end position="465"/>
    </location>
</feature>
<feature type="compositionally biased region" description="Gly residues" evidence="8">
    <location>
        <begin position="481"/>
        <end position="497"/>
    </location>
</feature>
<feature type="transmembrane region" description="Helical" evidence="9">
    <location>
        <begin position="367"/>
        <end position="389"/>
    </location>
</feature>
<feature type="region of interest" description="Disordered" evidence="8">
    <location>
        <begin position="452"/>
        <end position="562"/>
    </location>
</feature>
<feature type="compositionally biased region" description="Low complexity" evidence="8">
    <location>
        <begin position="47"/>
        <end position="61"/>
    </location>
</feature>
<evidence type="ECO:0000256" key="8">
    <source>
        <dbReference type="SAM" id="MobiDB-lite"/>
    </source>
</evidence>
<proteinExistence type="inferred from homology"/>
<feature type="compositionally biased region" description="Basic and acidic residues" evidence="8">
    <location>
        <begin position="509"/>
        <end position="529"/>
    </location>
</feature>
<protein>
    <submittedName>
        <fullName evidence="10">Uncharacterized protein</fullName>
    </submittedName>
</protein>
<organism evidence="10">
    <name type="scientific">Mantoniella antarctica</name>
    <dbReference type="NCBI Taxonomy" id="81844"/>
    <lineage>
        <taxon>Eukaryota</taxon>
        <taxon>Viridiplantae</taxon>
        <taxon>Chlorophyta</taxon>
        <taxon>Mamiellophyceae</taxon>
        <taxon>Mamiellales</taxon>
        <taxon>Mamiellaceae</taxon>
        <taxon>Mantoniella</taxon>
    </lineage>
</organism>
<dbReference type="AlphaFoldDB" id="A0A7S0SCS8"/>
<name>A0A7S0SCS8_9CHLO</name>
<feature type="transmembrane region" description="Helical" evidence="9">
    <location>
        <begin position="337"/>
        <end position="355"/>
    </location>
</feature>
<dbReference type="PANTHER" id="PTHR31587">
    <property type="entry name" value="TRANSMEMBRANE PROTEIN (DUF2215)"/>
    <property type="match status" value="1"/>
</dbReference>
<evidence type="ECO:0000313" key="10">
    <source>
        <dbReference type="EMBL" id="CAD8702265.1"/>
    </source>
</evidence>
<evidence type="ECO:0000256" key="2">
    <source>
        <dbReference type="ARBA" id="ARBA00005748"/>
    </source>
</evidence>
<keyword evidence="3 9" id="KW-0812">Transmembrane</keyword>
<gene>
    <name evidence="10" type="ORF">MANT1106_LOCUS4947</name>
</gene>
<reference evidence="10" key="1">
    <citation type="submission" date="2021-01" db="EMBL/GenBank/DDBJ databases">
        <authorList>
            <person name="Corre E."/>
            <person name="Pelletier E."/>
            <person name="Niang G."/>
            <person name="Scheremetjew M."/>
            <person name="Finn R."/>
            <person name="Kale V."/>
            <person name="Holt S."/>
            <person name="Cochrane G."/>
            <person name="Meng A."/>
            <person name="Brown T."/>
            <person name="Cohen L."/>
        </authorList>
    </citation>
    <scope>NUCLEOTIDE SEQUENCE</scope>
    <source>
        <strain evidence="10">SL-175</strain>
    </source>
</reference>
<keyword evidence="6 9" id="KW-0472">Membrane</keyword>
<dbReference type="InterPro" id="IPR019358">
    <property type="entry name" value="NEMP_fam"/>
</dbReference>
<dbReference type="EMBL" id="HBFC01008640">
    <property type="protein sequence ID" value="CAD8702265.1"/>
    <property type="molecule type" value="Transcribed_RNA"/>
</dbReference>
<keyword evidence="5 9" id="KW-1133">Transmembrane helix</keyword>
<comment type="subcellular location">
    <subcellularLocation>
        <location evidence="1">Nucleus inner membrane</location>
        <topology evidence="1">Multi-pass membrane protein</topology>
        <orientation evidence="1">Nucleoplasmic side</orientation>
    </subcellularLocation>
</comment>
<dbReference type="PANTHER" id="PTHR31587:SF4">
    <property type="entry name" value="TRANSMEMBRANE PROTEIN (DUF2215)"/>
    <property type="match status" value="1"/>
</dbReference>
<accession>A0A7S0SCS8</accession>
<dbReference type="GO" id="GO:0005637">
    <property type="term" value="C:nuclear inner membrane"/>
    <property type="evidence" value="ECO:0007669"/>
    <property type="project" value="UniProtKB-SubCell"/>
</dbReference>
<feature type="compositionally biased region" description="Gly residues" evidence="8">
    <location>
        <begin position="695"/>
        <end position="710"/>
    </location>
</feature>
<feature type="transmembrane region" description="Helical" evidence="9">
    <location>
        <begin position="252"/>
        <end position="271"/>
    </location>
</feature>
<dbReference type="Pfam" id="PF10225">
    <property type="entry name" value="NEMP"/>
    <property type="match status" value="1"/>
</dbReference>
<evidence type="ECO:0000256" key="9">
    <source>
        <dbReference type="SAM" id="Phobius"/>
    </source>
</evidence>
<keyword evidence="7" id="KW-0539">Nucleus</keyword>
<comment type="similarity">
    <text evidence="2">Belongs to the NEMP family.</text>
</comment>
<keyword evidence="4" id="KW-0732">Signal</keyword>
<feature type="region of interest" description="Disordered" evidence="8">
    <location>
        <begin position="632"/>
        <end position="721"/>
    </location>
</feature>
<evidence type="ECO:0000256" key="5">
    <source>
        <dbReference type="ARBA" id="ARBA00022989"/>
    </source>
</evidence>
<evidence type="ECO:0000256" key="7">
    <source>
        <dbReference type="ARBA" id="ARBA00023242"/>
    </source>
</evidence>
<feature type="region of interest" description="Disordered" evidence="8">
    <location>
        <begin position="47"/>
        <end position="87"/>
    </location>
</feature>